<comment type="caution">
    <text evidence="1">The sequence shown here is derived from an EMBL/GenBank/DDBJ whole genome shotgun (WGS) entry which is preliminary data.</text>
</comment>
<organism evidence="1 2">
    <name type="scientific">Ambrosiozyma monospora</name>
    <name type="common">Yeast</name>
    <name type="synonym">Endomycopsis monosporus</name>
    <dbReference type="NCBI Taxonomy" id="43982"/>
    <lineage>
        <taxon>Eukaryota</taxon>
        <taxon>Fungi</taxon>
        <taxon>Dikarya</taxon>
        <taxon>Ascomycota</taxon>
        <taxon>Saccharomycotina</taxon>
        <taxon>Pichiomycetes</taxon>
        <taxon>Pichiales</taxon>
        <taxon>Pichiaceae</taxon>
        <taxon>Ambrosiozyma</taxon>
    </lineage>
</organism>
<accession>A0ACB5U4W2</accession>
<proteinExistence type="predicted"/>
<sequence>MYNNYYNTQQQGQPGQQQQPGQPQQQGYPANYQATAQYQYRTGYPQAGYPYNYANPAVSGVAPGVATGVGVGAGALPPHTTTSNSDSIKNSNDKSSPSGKTHHSTISGGEFAPLSPNAGQIQPPGLRPKITTTMWEDEKTLCYQVEANGVAVVRRADNNMINVRKDKTSC</sequence>
<gene>
    <name evidence="1" type="ORF">Amon02_001123300</name>
</gene>
<evidence type="ECO:0000313" key="2">
    <source>
        <dbReference type="Proteomes" id="UP001165064"/>
    </source>
</evidence>
<evidence type="ECO:0000313" key="1">
    <source>
        <dbReference type="EMBL" id="GMF01347.1"/>
    </source>
</evidence>
<name>A0ACB5U4W2_AMBMO</name>
<dbReference type="EMBL" id="BSXS01011829">
    <property type="protein sequence ID" value="GMF01347.1"/>
    <property type="molecule type" value="Genomic_DNA"/>
</dbReference>
<protein>
    <submittedName>
        <fullName evidence="1">Unnamed protein product</fullName>
    </submittedName>
</protein>
<keyword evidence="2" id="KW-1185">Reference proteome</keyword>
<dbReference type="Proteomes" id="UP001165064">
    <property type="component" value="Unassembled WGS sequence"/>
</dbReference>
<reference evidence="1" key="1">
    <citation type="submission" date="2023-04" db="EMBL/GenBank/DDBJ databases">
        <title>Ambrosiozyma monospora NBRC 10751.</title>
        <authorList>
            <person name="Ichikawa N."/>
            <person name="Sato H."/>
            <person name="Tonouchi N."/>
        </authorList>
    </citation>
    <scope>NUCLEOTIDE SEQUENCE</scope>
    <source>
        <strain evidence="1">NBRC 10751</strain>
    </source>
</reference>